<evidence type="ECO:0000313" key="5">
    <source>
        <dbReference type="EMBL" id="RKS75406.1"/>
    </source>
</evidence>
<keyword evidence="2 5" id="KW-0238">DNA-binding</keyword>
<dbReference type="PANTHER" id="PTHR33164:SF99">
    <property type="entry name" value="MARR FAMILY REGULATORY PROTEIN"/>
    <property type="match status" value="1"/>
</dbReference>
<accession>A0A420XQA3</accession>
<keyword evidence="1" id="KW-0805">Transcription regulation</keyword>
<dbReference type="AlphaFoldDB" id="A0A420XQA3"/>
<gene>
    <name evidence="5" type="ORF">CLV35_1870</name>
</gene>
<dbReference type="SMART" id="SM00347">
    <property type="entry name" value="HTH_MARR"/>
    <property type="match status" value="1"/>
</dbReference>
<dbReference type="PANTHER" id="PTHR33164">
    <property type="entry name" value="TRANSCRIPTIONAL REGULATOR, MARR FAMILY"/>
    <property type="match status" value="1"/>
</dbReference>
<reference evidence="5 6" key="1">
    <citation type="submission" date="2018-10" db="EMBL/GenBank/DDBJ databases">
        <title>Genomic Encyclopedia of Archaeal and Bacterial Type Strains, Phase II (KMG-II): from individual species to whole genera.</title>
        <authorList>
            <person name="Goeker M."/>
        </authorList>
    </citation>
    <scope>NUCLEOTIDE SEQUENCE [LARGE SCALE GENOMIC DNA]</scope>
    <source>
        <strain evidence="5 6">RP-AC37</strain>
    </source>
</reference>
<dbReference type="InParanoid" id="A0A420XQA3"/>
<dbReference type="CDD" id="cd00090">
    <property type="entry name" value="HTH_ARSR"/>
    <property type="match status" value="1"/>
</dbReference>
<dbReference type="PROSITE" id="PS50995">
    <property type="entry name" value="HTH_MARR_2"/>
    <property type="match status" value="1"/>
</dbReference>
<evidence type="ECO:0000256" key="1">
    <source>
        <dbReference type="ARBA" id="ARBA00023015"/>
    </source>
</evidence>
<dbReference type="InterPro" id="IPR011991">
    <property type="entry name" value="ArsR-like_HTH"/>
</dbReference>
<dbReference type="InterPro" id="IPR000835">
    <property type="entry name" value="HTH_MarR-typ"/>
</dbReference>
<comment type="caution">
    <text evidence="5">The sequence shown here is derived from an EMBL/GenBank/DDBJ whole genome shotgun (WGS) entry which is preliminary data.</text>
</comment>
<feature type="domain" description="HTH marR-type" evidence="4">
    <location>
        <begin position="1"/>
        <end position="136"/>
    </location>
</feature>
<dbReference type="RefSeq" id="WP_231121657.1">
    <property type="nucleotide sequence ID" value="NZ_RBWV01000011.1"/>
</dbReference>
<dbReference type="PROSITE" id="PS01117">
    <property type="entry name" value="HTH_MARR_1"/>
    <property type="match status" value="1"/>
</dbReference>
<keyword evidence="3" id="KW-0804">Transcription</keyword>
<evidence type="ECO:0000259" key="4">
    <source>
        <dbReference type="PROSITE" id="PS50995"/>
    </source>
</evidence>
<dbReference type="EMBL" id="RBWV01000011">
    <property type="protein sequence ID" value="RKS75406.1"/>
    <property type="molecule type" value="Genomic_DNA"/>
</dbReference>
<evidence type="ECO:0000256" key="3">
    <source>
        <dbReference type="ARBA" id="ARBA00023163"/>
    </source>
</evidence>
<keyword evidence="6" id="KW-1185">Reference proteome</keyword>
<evidence type="ECO:0000256" key="2">
    <source>
        <dbReference type="ARBA" id="ARBA00023125"/>
    </source>
</evidence>
<dbReference type="GO" id="GO:0003700">
    <property type="term" value="F:DNA-binding transcription factor activity"/>
    <property type="evidence" value="ECO:0007669"/>
    <property type="project" value="InterPro"/>
</dbReference>
<dbReference type="Proteomes" id="UP000281955">
    <property type="component" value="Unassembled WGS sequence"/>
</dbReference>
<sequence>MSPTTRAAAGAAPAAQHQLVEQWRDLAGRYARVNEALERELQKGHGLGRTEFELLARLDEAPNRAGRVTELAGEVGLSQSALSRMVDRLEAQGLVERACCVEDRRGVFVELTAVGRGRLGDARPSYDAVLAQHLTA</sequence>
<dbReference type="InterPro" id="IPR036390">
    <property type="entry name" value="WH_DNA-bd_sf"/>
</dbReference>
<dbReference type="InterPro" id="IPR023187">
    <property type="entry name" value="Tscrpt_reg_MarR-type_CS"/>
</dbReference>
<evidence type="ECO:0000313" key="6">
    <source>
        <dbReference type="Proteomes" id="UP000281955"/>
    </source>
</evidence>
<proteinExistence type="predicted"/>
<dbReference type="SUPFAM" id="SSF46785">
    <property type="entry name" value="Winged helix' DNA-binding domain"/>
    <property type="match status" value="1"/>
</dbReference>
<name>A0A420XQA3_9ACTN</name>
<organism evidence="5 6">
    <name type="scientific">Motilibacter peucedani</name>
    <dbReference type="NCBI Taxonomy" id="598650"/>
    <lineage>
        <taxon>Bacteria</taxon>
        <taxon>Bacillati</taxon>
        <taxon>Actinomycetota</taxon>
        <taxon>Actinomycetes</taxon>
        <taxon>Motilibacterales</taxon>
        <taxon>Motilibacteraceae</taxon>
        <taxon>Motilibacter</taxon>
    </lineage>
</organism>
<dbReference type="GO" id="GO:0003677">
    <property type="term" value="F:DNA binding"/>
    <property type="evidence" value="ECO:0007669"/>
    <property type="project" value="UniProtKB-KW"/>
</dbReference>
<dbReference type="Gene3D" id="1.10.10.10">
    <property type="entry name" value="Winged helix-like DNA-binding domain superfamily/Winged helix DNA-binding domain"/>
    <property type="match status" value="1"/>
</dbReference>
<dbReference type="Pfam" id="PF01047">
    <property type="entry name" value="MarR"/>
    <property type="match status" value="1"/>
</dbReference>
<protein>
    <submittedName>
        <fullName evidence="5">DNA-binding MarR family transcriptional regulator</fullName>
    </submittedName>
</protein>
<dbReference type="InterPro" id="IPR036388">
    <property type="entry name" value="WH-like_DNA-bd_sf"/>
</dbReference>
<dbReference type="InterPro" id="IPR039422">
    <property type="entry name" value="MarR/SlyA-like"/>
</dbReference>
<dbReference type="GO" id="GO:0006950">
    <property type="term" value="P:response to stress"/>
    <property type="evidence" value="ECO:0007669"/>
    <property type="project" value="TreeGrafter"/>
</dbReference>
<dbReference type="PRINTS" id="PR00598">
    <property type="entry name" value="HTHMARR"/>
</dbReference>